<dbReference type="SUPFAM" id="SSF102198">
    <property type="entry name" value="Putative cyclase"/>
    <property type="match status" value="1"/>
</dbReference>
<protein>
    <submittedName>
        <fullName evidence="1">Cyclase family protein</fullName>
    </submittedName>
</protein>
<dbReference type="Gene3D" id="3.50.30.50">
    <property type="entry name" value="Putative cyclase"/>
    <property type="match status" value="1"/>
</dbReference>
<dbReference type="Proteomes" id="UP000809273">
    <property type="component" value="Unassembled WGS sequence"/>
</dbReference>
<organism evidence="1 2">
    <name type="scientific">Candidatus Zymogenus saltonus</name>
    <dbReference type="NCBI Taxonomy" id="2844893"/>
    <lineage>
        <taxon>Bacteria</taxon>
        <taxon>Deltaproteobacteria</taxon>
        <taxon>Candidatus Zymogenia</taxon>
        <taxon>Candidatus Zymogeniales</taxon>
        <taxon>Candidatus Zymogenaceae</taxon>
        <taxon>Candidatus Zymogenus</taxon>
    </lineage>
</organism>
<sequence length="223" mass="24830">MVRYIELNHALADGMEAYPGLGNIEIGAHLDHERSRPNYDDKAEFYIGKISMVTNAGTYIDSPFHRHRDGADLSRIPLEKVAGIEGIVLDRKDSVGGPSNRPLNFVVDQSELTGRAVLIRTGLDGFWGEKKYLEEVPYLSREFVDLLISAKAALVGVDFLNVDDTTDKSRPVHTRLLKNEILIVENLRNLGGLPRDGFRFSAVPLRIVRGASFPVRAFAEVND</sequence>
<name>A0A9D8KEN7_9DELT</name>
<dbReference type="InterPro" id="IPR037175">
    <property type="entry name" value="KFase_sf"/>
</dbReference>
<dbReference type="AlphaFoldDB" id="A0A9D8KEN7"/>
<dbReference type="EMBL" id="JAFGIX010000039">
    <property type="protein sequence ID" value="MBN1573113.1"/>
    <property type="molecule type" value="Genomic_DNA"/>
</dbReference>
<dbReference type="PANTHER" id="PTHR31118:SF32">
    <property type="entry name" value="KYNURENINE FORMAMIDASE"/>
    <property type="match status" value="1"/>
</dbReference>
<accession>A0A9D8KEN7</accession>
<dbReference type="GO" id="GO:0019441">
    <property type="term" value="P:L-tryptophan catabolic process to kynurenine"/>
    <property type="evidence" value="ECO:0007669"/>
    <property type="project" value="InterPro"/>
</dbReference>
<dbReference type="GO" id="GO:0004061">
    <property type="term" value="F:arylformamidase activity"/>
    <property type="evidence" value="ECO:0007669"/>
    <property type="project" value="InterPro"/>
</dbReference>
<reference evidence="1" key="1">
    <citation type="journal article" date="2021" name="Environ. Microbiol.">
        <title>Genomic characterization of three novel Desulfobacterota classes expand the metabolic and phylogenetic diversity of the phylum.</title>
        <authorList>
            <person name="Murphy C.L."/>
            <person name="Biggerstaff J."/>
            <person name="Eichhorn A."/>
            <person name="Ewing E."/>
            <person name="Shahan R."/>
            <person name="Soriano D."/>
            <person name="Stewart S."/>
            <person name="VanMol K."/>
            <person name="Walker R."/>
            <person name="Walters P."/>
            <person name="Elshahed M.S."/>
            <person name="Youssef N.H."/>
        </authorList>
    </citation>
    <scope>NUCLEOTIDE SEQUENCE</scope>
    <source>
        <strain evidence="1">Zod_Metabat.24</strain>
    </source>
</reference>
<proteinExistence type="predicted"/>
<dbReference type="InterPro" id="IPR007325">
    <property type="entry name" value="KFase/CYL"/>
</dbReference>
<dbReference type="Pfam" id="PF04199">
    <property type="entry name" value="Cyclase"/>
    <property type="match status" value="1"/>
</dbReference>
<reference evidence="1" key="2">
    <citation type="submission" date="2021-01" db="EMBL/GenBank/DDBJ databases">
        <authorList>
            <person name="Hahn C.R."/>
            <person name="Youssef N.H."/>
            <person name="Elshahed M."/>
        </authorList>
    </citation>
    <scope>NUCLEOTIDE SEQUENCE</scope>
    <source>
        <strain evidence="1">Zod_Metabat.24</strain>
    </source>
</reference>
<comment type="caution">
    <text evidence="1">The sequence shown here is derived from an EMBL/GenBank/DDBJ whole genome shotgun (WGS) entry which is preliminary data.</text>
</comment>
<gene>
    <name evidence="1" type="ORF">JW984_07955</name>
</gene>
<dbReference type="PANTHER" id="PTHR31118">
    <property type="entry name" value="CYCLASE-LIKE PROTEIN 2"/>
    <property type="match status" value="1"/>
</dbReference>
<evidence type="ECO:0000313" key="1">
    <source>
        <dbReference type="EMBL" id="MBN1573113.1"/>
    </source>
</evidence>
<evidence type="ECO:0000313" key="2">
    <source>
        <dbReference type="Proteomes" id="UP000809273"/>
    </source>
</evidence>